<dbReference type="InterPro" id="IPR023772">
    <property type="entry name" value="DNA-bd_HTH_TetR-type_CS"/>
</dbReference>
<protein>
    <submittedName>
        <fullName evidence="7">TetR/AcrR family transcriptional regulator</fullName>
    </submittedName>
</protein>
<reference evidence="7 8" key="1">
    <citation type="submission" date="2020-01" db="EMBL/GenBank/DDBJ databases">
        <title>Insect and environment-associated Actinomycetes.</title>
        <authorList>
            <person name="Currrie C."/>
            <person name="Chevrette M."/>
            <person name="Carlson C."/>
            <person name="Stubbendieck R."/>
            <person name="Wendt-Pienkowski E."/>
        </authorList>
    </citation>
    <scope>NUCLEOTIDE SEQUENCE [LARGE SCALE GENOMIC DNA]</scope>
    <source>
        <strain evidence="7 8">SID7590</strain>
    </source>
</reference>
<dbReference type="PANTHER" id="PTHR30055">
    <property type="entry name" value="HTH-TYPE TRANSCRIPTIONAL REGULATOR RUTR"/>
    <property type="match status" value="1"/>
</dbReference>
<dbReference type="AlphaFoldDB" id="A0A7K3RNB1"/>
<feature type="domain" description="HTH tetR-type" evidence="6">
    <location>
        <begin position="51"/>
        <end position="111"/>
    </location>
</feature>
<evidence type="ECO:0000256" key="4">
    <source>
        <dbReference type="PROSITE-ProRule" id="PRU00335"/>
    </source>
</evidence>
<evidence type="ECO:0000256" key="2">
    <source>
        <dbReference type="ARBA" id="ARBA00023125"/>
    </source>
</evidence>
<dbReference type="GO" id="GO:0003700">
    <property type="term" value="F:DNA-binding transcription factor activity"/>
    <property type="evidence" value="ECO:0007669"/>
    <property type="project" value="TreeGrafter"/>
</dbReference>
<dbReference type="PROSITE" id="PS50977">
    <property type="entry name" value="HTH_TETR_2"/>
    <property type="match status" value="1"/>
</dbReference>
<sequence>MTVPEGKANKTATEAAVEAATEAAGAAGVAGATTDGAADSTRPRRRQARGEARIAQLLRAAADVFCTSGYTASSTNAIAREAGVSPGTLYQFFPNKEAIAVELGDRLLDRWRETYGAAFDQSHTELPLDRLLDAILDPLIAFNCENPAFFVLMHGSEIPGRITEAHDTLHATMLTRVESVLADYLPDMPAPQIHRIAEMAFMVFKAGLDLVMASEGEERAAYIQELKTVMFRYLDPLVGDDASCPAAAEHIDTP</sequence>
<evidence type="ECO:0000259" key="6">
    <source>
        <dbReference type="PROSITE" id="PS50977"/>
    </source>
</evidence>
<comment type="caution">
    <text evidence="7">The sequence shown here is derived from an EMBL/GenBank/DDBJ whole genome shotgun (WGS) entry which is preliminary data.</text>
</comment>
<dbReference type="Gene3D" id="1.10.357.10">
    <property type="entry name" value="Tetracycline Repressor, domain 2"/>
    <property type="match status" value="1"/>
</dbReference>
<evidence type="ECO:0000256" key="1">
    <source>
        <dbReference type="ARBA" id="ARBA00023015"/>
    </source>
</evidence>
<evidence type="ECO:0000256" key="3">
    <source>
        <dbReference type="ARBA" id="ARBA00023163"/>
    </source>
</evidence>
<evidence type="ECO:0000256" key="5">
    <source>
        <dbReference type="SAM" id="MobiDB-lite"/>
    </source>
</evidence>
<dbReference type="RefSeq" id="WP_164198896.1">
    <property type="nucleotide sequence ID" value="NZ_JAAGMP010000006.1"/>
</dbReference>
<dbReference type="InterPro" id="IPR041674">
    <property type="entry name" value="TetR_C_22"/>
</dbReference>
<keyword evidence="1" id="KW-0805">Transcription regulation</keyword>
<keyword evidence="3" id="KW-0804">Transcription</keyword>
<dbReference type="GO" id="GO:0000976">
    <property type="term" value="F:transcription cis-regulatory region binding"/>
    <property type="evidence" value="ECO:0007669"/>
    <property type="project" value="TreeGrafter"/>
</dbReference>
<dbReference type="InterPro" id="IPR001647">
    <property type="entry name" value="HTH_TetR"/>
</dbReference>
<name>A0A7K3RNB1_9ACTN</name>
<dbReference type="Pfam" id="PF17928">
    <property type="entry name" value="TetR_C_22"/>
    <property type="match status" value="1"/>
</dbReference>
<dbReference type="EMBL" id="JAAGMP010000006">
    <property type="protein sequence ID" value="NEC16717.1"/>
    <property type="molecule type" value="Genomic_DNA"/>
</dbReference>
<accession>A0A7K3RNB1</accession>
<proteinExistence type="predicted"/>
<dbReference type="Pfam" id="PF00440">
    <property type="entry name" value="TetR_N"/>
    <property type="match status" value="1"/>
</dbReference>
<feature type="DNA-binding region" description="H-T-H motif" evidence="4">
    <location>
        <begin position="74"/>
        <end position="93"/>
    </location>
</feature>
<dbReference type="PROSITE" id="PS01081">
    <property type="entry name" value="HTH_TETR_1"/>
    <property type="match status" value="1"/>
</dbReference>
<gene>
    <name evidence="7" type="ORF">G3I50_00270</name>
</gene>
<feature type="compositionally biased region" description="Low complexity" evidence="5">
    <location>
        <begin position="25"/>
        <end position="39"/>
    </location>
</feature>
<dbReference type="PANTHER" id="PTHR30055:SF234">
    <property type="entry name" value="HTH-TYPE TRANSCRIPTIONAL REGULATOR BETI"/>
    <property type="match status" value="1"/>
</dbReference>
<keyword evidence="2 4" id="KW-0238">DNA-binding</keyword>
<organism evidence="7 8">
    <name type="scientific">Streptomyces parvus</name>
    <dbReference type="NCBI Taxonomy" id="66428"/>
    <lineage>
        <taxon>Bacteria</taxon>
        <taxon>Bacillati</taxon>
        <taxon>Actinomycetota</taxon>
        <taxon>Actinomycetes</taxon>
        <taxon>Kitasatosporales</taxon>
        <taxon>Streptomycetaceae</taxon>
        <taxon>Streptomyces</taxon>
    </lineage>
</organism>
<evidence type="ECO:0000313" key="8">
    <source>
        <dbReference type="Proteomes" id="UP000469670"/>
    </source>
</evidence>
<feature type="region of interest" description="Disordered" evidence="5">
    <location>
        <begin position="25"/>
        <end position="49"/>
    </location>
</feature>
<dbReference type="Proteomes" id="UP000469670">
    <property type="component" value="Unassembled WGS sequence"/>
</dbReference>
<dbReference type="PRINTS" id="PR00455">
    <property type="entry name" value="HTHTETR"/>
</dbReference>
<dbReference type="InterPro" id="IPR050109">
    <property type="entry name" value="HTH-type_TetR-like_transc_reg"/>
</dbReference>
<dbReference type="SUPFAM" id="SSF46689">
    <property type="entry name" value="Homeodomain-like"/>
    <property type="match status" value="1"/>
</dbReference>
<dbReference type="InterPro" id="IPR009057">
    <property type="entry name" value="Homeodomain-like_sf"/>
</dbReference>
<evidence type="ECO:0000313" key="7">
    <source>
        <dbReference type="EMBL" id="NEC16717.1"/>
    </source>
</evidence>